<reference evidence="1 2" key="1">
    <citation type="submission" date="2020-08" db="EMBL/GenBank/DDBJ databases">
        <title>Genomic Encyclopedia of Type Strains, Phase IV (KMG-V): Genome sequencing to study the core and pangenomes of soil and plant-associated prokaryotes.</title>
        <authorList>
            <person name="Whitman W."/>
        </authorList>
    </citation>
    <scope>NUCLEOTIDE SEQUENCE [LARGE SCALE GENOMIC DNA]</scope>
    <source>
        <strain evidence="1 2">SEMIA 4074</strain>
    </source>
</reference>
<dbReference type="RefSeq" id="WP_184457139.1">
    <property type="nucleotide sequence ID" value="NZ_JACIFV010000009.1"/>
</dbReference>
<organism evidence="1 2">
    <name type="scientific">Rhizobium aethiopicum</name>
    <dbReference type="NCBI Taxonomy" id="1138170"/>
    <lineage>
        <taxon>Bacteria</taxon>
        <taxon>Pseudomonadati</taxon>
        <taxon>Pseudomonadota</taxon>
        <taxon>Alphaproteobacteria</taxon>
        <taxon>Hyphomicrobiales</taxon>
        <taxon>Rhizobiaceae</taxon>
        <taxon>Rhizobium/Agrobacterium group</taxon>
        <taxon>Rhizobium</taxon>
    </lineage>
</organism>
<sequence length="78" mass="8568">MTAPHDVMATVRELLDSLGVRPSSFDIGKAIEAAILAERQRCADVTEDIVSYLKETKTMNRSYAVRAAYNAARAILNP</sequence>
<evidence type="ECO:0000313" key="2">
    <source>
        <dbReference type="Proteomes" id="UP000524492"/>
    </source>
</evidence>
<dbReference type="EMBL" id="JACIFV010000009">
    <property type="protein sequence ID" value="MBB4192835.1"/>
    <property type="molecule type" value="Genomic_DNA"/>
</dbReference>
<evidence type="ECO:0000313" key="1">
    <source>
        <dbReference type="EMBL" id="MBB4192835.1"/>
    </source>
</evidence>
<dbReference type="Proteomes" id="UP000524492">
    <property type="component" value="Unassembled WGS sequence"/>
</dbReference>
<name>A0A7W6MHJ1_9HYPH</name>
<protein>
    <submittedName>
        <fullName evidence="1">Uncharacterized protein</fullName>
    </submittedName>
</protein>
<gene>
    <name evidence="1" type="ORF">GGD53_002995</name>
</gene>
<accession>A0A7W6MHJ1</accession>
<keyword evidence="2" id="KW-1185">Reference proteome</keyword>
<comment type="caution">
    <text evidence="1">The sequence shown here is derived from an EMBL/GenBank/DDBJ whole genome shotgun (WGS) entry which is preliminary data.</text>
</comment>
<dbReference type="AlphaFoldDB" id="A0A7W6MHJ1"/>
<proteinExistence type="predicted"/>